<evidence type="ECO:0000313" key="1">
    <source>
        <dbReference type="EMBL" id="MFC5061955.1"/>
    </source>
</evidence>
<gene>
    <name evidence="1" type="ORF">ACFPBZ_07040</name>
</gene>
<organism evidence="1 2">
    <name type="scientific">Actinomycetospora atypica</name>
    <dbReference type="NCBI Taxonomy" id="1290095"/>
    <lineage>
        <taxon>Bacteria</taxon>
        <taxon>Bacillati</taxon>
        <taxon>Actinomycetota</taxon>
        <taxon>Actinomycetes</taxon>
        <taxon>Pseudonocardiales</taxon>
        <taxon>Pseudonocardiaceae</taxon>
        <taxon>Actinomycetospora</taxon>
    </lineage>
</organism>
<reference evidence="2" key="1">
    <citation type="journal article" date="2019" name="Int. J. Syst. Evol. Microbiol.">
        <title>The Global Catalogue of Microorganisms (GCM) 10K type strain sequencing project: providing services to taxonomists for standard genome sequencing and annotation.</title>
        <authorList>
            <consortium name="The Broad Institute Genomics Platform"/>
            <consortium name="The Broad Institute Genome Sequencing Center for Infectious Disease"/>
            <person name="Wu L."/>
            <person name="Ma J."/>
        </authorList>
    </citation>
    <scope>NUCLEOTIDE SEQUENCE [LARGE SCALE GENOMIC DNA]</scope>
    <source>
        <strain evidence="2">CGMCC 4.7093</strain>
    </source>
</reference>
<comment type="caution">
    <text evidence="1">The sequence shown here is derived from an EMBL/GenBank/DDBJ whole genome shotgun (WGS) entry which is preliminary data.</text>
</comment>
<proteinExistence type="predicted"/>
<keyword evidence="2" id="KW-1185">Reference proteome</keyword>
<dbReference type="Proteomes" id="UP001595947">
    <property type="component" value="Unassembled WGS sequence"/>
</dbReference>
<protein>
    <submittedName>
        <fullName evidence="1">Uncharacterized protein</fullName>
    </submittedName>
</protein>
<dbReference type="EMBL" id="JBHSIV010000005">
    <property type="protein sequence ID" value="MFC5061955.1"/>
    <property type="molecule type" value="Genomic_DNA"/>
</dbReference>
<evidence type="ECO:0000313" key="2">
    <source>
        <dbReference type="Proteomes" id="UP001595947"/>
    </source>
</evidence>
<sequence length="137" mass="15151">MDVTESDVAGLPPGNIRVARQEFASVWRTASAHDLESPGDWYAAAVATTCRWLATAPARLPNGTAGLLRSPATRREGVAYEELVEAEYLAAERLEQRRPSLARSRPGWCDGVRDTLRCTWRREGPAPYEVRQEQVAG</sequence>
<dbReference type="RefSeq" id="WP_378035305.1">
    <property type="nucleotide sequence ID" value="NZ_JBHSIV010000005.1"/>
</dbReference>
<accession>A0ABV9YGL9</accession>
<name>A0ABV9YGL9_9PSEU</name>